<proteinExistence type="predicted"/>
<dbReference type="AlphaFoldDB" id="A0A1S3DSZ6"/>
<organism evidence="2 3">
    <name type="scientific">Diaphorina citri</name>
    <name type="common">Asian citrus psyllid</name>
    <dbReference type="NCBI Taxonomy" id="121845"/>
    <lineage>
        <taxon>Eukaryota</taxon>
        <taxon>Metazoa</taxon>
        <taxon>Ecdysozoa</taxon>
        <taxon>Arthropoda</taxon>
        <taxon>Hexapoda</taxon>
        <taxon>Insecta</taxon>
        <taxon>Pterygota</taxon>
        <taxon>Neoptera</taxon>
        <taxon>Paraneoptera</taxon>
        <taxon>Hemiptera</taxon>
        <taxon>Sternorrhyncha</taxon>
        <taxon>Psylloidea</taxon>
        <taxon>Psyllidae</taxon>
        <taxon>Diaphorininae</taxon>
        <taxon>Diaphorina</taxon>
    </lineage>
</organism>
<keyword evidence="2" id="KW-1185">Reference proteome</keyword>
<name>A0A1S3DSZ6_DIACI</name>
<evidence type="ECO:0000313" key="3">
    <source>
        <dbReference type="RefSeq" id="XP_008486996.1"/>
    </source>
</evidence>
<dbReference type="KEGG" id="dci:103523756"/>
<gene>
    <name evidence="3" type="primary">LOC103523756</name>
</gene>
<sequence length="109" mass="11931">MCKAAEHSNEHSLHHPERIVQDPADLEESQHNLRRTERAVQTLEIIDGPPAVGTDGDEIYNVARNAFELTNQRVVCVLEKFNFGNSAHTFAQVELILGAIGGSGGGDLR</sequence>
<evidence type="ECO:0000313" key="2">
    <source>
        <dbReference type="Proteomes" id="UP000079169"/>
    </source>
</evidence>
<feature type="compositionally biased region" description="Basic and acidic residues" evidence="1">
    <location>
        <begin position="1"/>
        <end position="20"/>
    </location>
</feature>
<accession>A0A1S3DSZ6</accession>
<feature type="region of interest" description="Disordered" evidence="1">
    <location>
        <begin position="1"/>
        <end position="21"/>
    </location>
</feature>
<evidence type="ECO:0000256" key="1">
    <source>
        <dbReference type="SAM" id="MobiDB-lite"/>
    </source>
</evidence>
<protein>
    <submittedName>
        <fullName evidence="3">Uncharacterized protein LOC103523756</fullName>
    </submittedName>
</protein>
<reference evidence="3" key="1">
    <citation type="submission" date="2025-08" db="UniProtKB">
        <authorList>
            <consortium name="RefSeq"/>
        </authorList>
    </citation>
    <scope>IDENTIFICATION</scope>
</reference>
<dbReference type="PaxDb" id="121845-A0A1S3DSZ6"/>
<dbReference type="Proteomes" id="UP000079169">
    <property type="component" value="Unplaced"/>
</dbReference>
<dbReference type="GeneID" id="103523756"/>
<dbReference type="RefSeq" id="XP_008486996.1">
    <property type="nucleotide sequence ID" value="XM_008488774.3"/>
</dbReference>